<keyword evidence="2" id="KW-0479">Metal-binding</keyword>
<evidence type="ECO:0000256" key="3">
    <source>
        <dbReference type="ARBA" id="ARBA00022771"/>
    </source>
</evidence>
<dbReference type="Gene3D" id="3.30.110.70">
    <property type="entry name" value="Hypothetical protein apc22750. Chain B"/>
    <property type="match status" value="1"/>
</dbReference>
<dbReference type="STRING" id="1330330.IX53_06075"/>
<evidence type="ECO:0000256" key="1">
    <source>
        <dbReference type="ARBA" id="ARBA00010751"/>
    </source>
</evidence>
<dbReference type="Pfam" id="PF01906">
    <property type="entry name" value="YbjQ_1"/>
    <property type="match status" value="1"/>
</dbReference>
<organism evidence="6 7">
    <name type="scientific">Kosmotoga pacifica</name>
    <dbReference type="NCBI Taxonomy" id="1330330"/>
    <lineage>
        <taxon>Bacteria</taxon>
        <taxon>Thermotogati</taxon>
        <taxon>Thermotogota</taxon>
        <taxon>Thermotogae</taxon>
        <taxon>Kosmotogales</taxon>
        <taxon>Kosmotogaceae</taxon>
        <taxon>Kosmotoga</taxon>
    </lineage>
</organism>
<dbReference type="InterPro" id="IPR000962">
    <property type="entry name" value="Znf_DskA_TraR"/>
</dbReference>
<dbReference type="InterPro" id="IPR035439">
    <property type="entry name" value="UPF0145_dom_sf"/>
</dbReference>
<gene>
    <name evidence="6" type="ORF">IX53_06075</name>
</gene>
<dbReference type="EMBL" id="CP011232">
    <property type="protein sequence ID" value="AKI97456.1"/>
    <property type="molecule type" value="Genomic_DNA"/>
</dbReference>
<feature type="domain" description="Zinc finger DksA/TraR C4-type" evidence="5">
    <location>
        <begin position="4"/>
        <end position="35"/>
    </location>
</feature>
<keyword evidence="7" id="KW-1185">Reference proteome</keyword>
<reference evidence="6 7" key="1">
    <citation type="submission" date="2015-04" db="EMBL/GenBank/DDBJ databases">
        <title>Complete Genome Sequence of Kosmotoga pacifica SLHLJ1.</title>
        <authorList>
            <person name="Jiang L.J."/>
            <person name="Shao Z.Z."/>
            <person name="Jebbar M."/>
        </authorList>
    </citation>
    <scope>NUCLEOTIDE SEQUENCE [LARGE SCALE GENOMIC DNA]</scope>
    <source>
        <strain evidence="6 7">SLHLJ1</strain>
    </source>
</reference>
<keyword evidence="3" id="KW-0863">Zinc-finger</keyword>
<dbReference type="Proteomes" id="UP000035159">
    <property type="component" value="Chromosome"/>
</dbReference>
<name>A0A0G2ZBK8_9BACT</name>
<dbReference type="PATRIC" id="fig|1330330.3.peg.1230"/>
<dbReference type="InterPro" id="IPR002765">
    <property type="entry name" value="UPF0145_YbjQ-like"/>
</dbReference>
<dbReference type="CDD" id="cd08368">
    <property type="entry name" value="LIM"/>
    <property type="match status" value="1"/>
</dbReference>
<evidence type="ECO:0000256" key="2">
    <source>
        <dbReference type="ARBA" id="ARBA00022723"/>
    </source>
</evidence>
<dbReference type="Pfam" id="PF01258">
    <property type="entry name" value="zf-dskA_traR"/>
    <property type="match status" value="1"/>
</dbReference>
<proteinExistence type="inferred from homology"/>
<dbReference type="RefSeq" id="WP_047754590.1">
    <property type="nucleotide sequence ID" value="NZ_CAJUHA010000011.1"/>
</dbReference>
<dbReference type="SUPFAM" id="SSF117782">
    <property type="entry name" value="YbjQ-like"/>
    <property type="match status" value="1"/>
</dbReference>
<evidence type="ECO:0000256" key="4">
    <source>
        <dbReference type="ARBA" id="ARBA00022833"/>
    </source>
</evidence>
<dbReference type="AlphaFoldDB" id="A0A0G2ZBK8"/>
<dbReference type="KEGG" id="kpf:IX53_06075"/>
<comment type="similarity">
    <text evidence="1">Belongs to the UPF0145 family.</text>
</comment>
<evidence type="ECO:0000313" key="6">
    <source>
        <dbReference type="EMBL" id="AKI97456.1"/>
    </source>
</evidence>
<dbReference type="OrthoDB" id="962301at2"/>
<protein>
    <recommendedName>
        <fullName evidence="5">Zinc finger DksA/TraR C4-type domain-containing protein</fullName>
    </recommendedName>
</protein>
<accession>A0A0G2ZBK8</accession>
<dbReference type="GO" id="GO:0008270">
    <property type="term" value="F:zinc ion binding"/>
    <property type="evidence" value="ECO:0007669"/>
    <property type="project" value="UniProtKB-KW"/>
</dbReference>
<keyword evidence="4" id="KW-0862">Zinc</keyword>
<evidence type="ECO:0000313" key="7">
    <source>
        <dbReference type="Proteomes" id="UP000035159"/>
    </source>
</evidence>
<evidence type="ECO:0000259" key="5">
    <source>
        <dbReference type="Pfam" id="PF01258"/>
    </source>
</evidence>
<sequence>MLKVCSSCGKPFPKSRIIKIDGKNYCLECASKIEKSKNRLGLSEFGVPDIIALSVDTLPVDIERYFQAVSAEAILRLDTKSIKISKSAGKIANVISLTYELDMLKLSLLEDLKVQAAIFGANAIIGLRTSMSTIESLDSEKFILVSMSGTPVIVSDTSILTYHGHKIKKSRKKEE</sequence>